<feature type="region of interest" description="Disordered" evidence="1">
    <location>
        <begin position="27"/>
        <end position="68"/>
    </location>
</feature>
<feature type="region of interest" description="Disordered" evidence="1">
    <location>
        <begin position="83"/>
        <end position="105"/>
    </location>
</feature>
<organism evidence="2 3">
    <name type="scientific">Acrobeloides nanus</name>
    <dbReference type="NCBI Taxonomy" id="290746"/>
    <lineage>
        <taxon>Eukaryota</taxon>
        <taxon>Metazoa</taxon>
        <taxon>Ecdysozoa</taxon>
        <taxon>Nematoda</taxon>
        <taxon>Chromadorea</taxon>
        <taxon>Rhabditida</taxon>
        <taxon>Tylenchina</taxon>
        <taxon>Cephalobomorpha</taxon>
        <taxon>Cephaloboidea</taxon>
        <taxon>Cephalobidae</taxon>
        <taxon>Acrobeloides</taxon>
    </lineage>
</organism>
<accession>A0A914D364</accession>
<proteinExistence type="predicted"/>
<reference evidence="3" key="1">
    <citation type="submission" date="2022-11" db="UniProtKB">
        <authorList>
            <consortium name="WormBaseParasite"/>
        </authorList>
    </citation>
    <scope>IDENTIFICATION</scope>
</reference>
<feature type="compositionally biased region" description="Basic and acidic residues" evidence="1">
    <location>
        <begin position="152"/>
        <end position="161"/>
    </location>
</feature>
<evidence type="ECO:0000313" key="3">
    <source>
        <dbReference type="WBParaSite" id="ACRNAN_scaffold18143.g10311.t1"/>
    </source>
</evidence>
<evidence type="ECO:0000256" key="1">
    <source>
        <dbReference type="SAM" id="MobiDB-lite"/>
    </source>
</evidence>
<feature type="region of interest" description="Disordered" evidence="1">
    <location>
        <begin position="206"/>
        <end position="227"/>
    </location>
</feature>
<dbReference type="Proteomes" id="UP000887540">
    <property type="component" value="Unplaced"/>
</dbReference>
<evidence type="ECO:0000313" key="2">
    <source>
        <dbReference type="Proteomes" id="UP000887540"/>
    </source>
</evidence>
<feature type="region of interest" description="Disordered" evidence="1">
    <location>
        <begin position="149"/>
        <end position="190"/>
    </location>
</feature>
<dbReference type="WBParaSite" id="ACRNAN_scaffold18143.g10311.t1">
    <property type="protein sequence ID" value="ACRNAN_scaffold18143.g10311.t1"/>
    <property type="gene ID" value="ACRNAN_scaffold18143.g10311"/>
</dbReference>
<dbReference type="AlphaFoldDB" id="A0A914D364"/>
<feature type="compositionally biased region" description="Polar residues" evidence="1">
    <location>
        <begin position="27"/>
        <end position="50"/>
    </location>
</feature>
<feature type="region of interest" description="Disordered" evidence="1">
    <location>
        <begin position="255"/>
        <end position="274"/>
    </location>
</feature>
<keyword evidence="2" id="KW-1185">Reference proteome</keyword>
<name>A0A914D364_9BILA</name>
<sequence length="274" mass="30796">TGTMTDEKPTSDAVVTEDSPCILTKFTEMQSPPNLQPRPTSLLQSSSSPAQMMRVRSRPPLTRAQSIKEKISHETAKFFGVLPESLPDEESTRVEMPVRSAEEQKWQQRRFRHLKQYGVKPELVENKLNQEPKIGIDALTDLTADVQTVSDVSDRGSERSLEQISRSSRAHSIDSRSSRAGQPRLERRDSVAKMAYDTFSSFVQGRSRRRRIGEKTPEEAPYSAGPYISIRNQRHSLLPTSSFLTRSGAITPYEGTESEDFAEFGPTNTISEFS</sequence>
<protein>
    <submittedName>
        <fullName evidence="3">Supervillin</fullName>
    </submittedName>
</protein>